<keyword evidence="6 13" id="KW-1133">Transmembrane helix</keyword>
<evidence type="ECO:0000256" key="10">
    <source>
        <dbReference type="ARBA" id="ARBA00023319"/>
    </source>
</evidence>
<name>A0A811ZUW8_NYCPR</name>
<dbReference type="InterPro" id="IPR013106">
    <property type="entry name" value="Ig_V-set"/>
</dbReference>
<feature type="transmembrane region" description="Helical" evidence="13">
    <location>
        <begin position="431"/>
        <end position="452"/>
    </location>
</feature>
<evidence type="ECO:0000313" key="16">
    <source>
        <dbReference type="EMBL" id="CAD7692270.1"/>
    </source>
</evidence>
<dbReference type="Pfam" id="PF07679">
    <property type="entry name" value="I-set"/>
    <property type="match status" value="1"/>
</dbReference>
<evidence type="ECO:0000256" key="9">
    <source>
        <dbReference type="ARBA" id="ARBA00023180"/>
    </source>
</evidence>
<evidence type="ECO:0000256" key="13">
    <source>
        <dbReference type="SAM" id="Phobius"/>
    </source>
</evidence>
<evidence type="ECO:0000256" key="3">
    <source>
        <dbReference type="ARBA" id="ARBA00022729"/>
    </source>
</evidence>
<keyword evidence="5" id="KW-0130">Cell adhesion</keyword>
<keyword evidence="2 13" id="KW-0812">Transmembrane</keyword>
<feature type="chain" id="PRO_5032645938" evidence="14">
    <location>
        <begin position="20"/>
        <end position="538"/>
    </location>
</feature>
<feature type="region of interest" description="Disordered" evidence="12">
    <location>
        <begin position="461"/>
        <end position="504"/>
    </location>
</feature>
<reference evidence="16" key="1">
    <citation type="submission" date="2020-12" db="EMBL/GenBank/DDBJ databases">
        <authorList>
            <consortium name="Molecular Ecology Group"/>
        </authorList>
    </citation>
    <scope>NUCLEOTIDE SEQUENCE</scope>
    <source>
        <strain evidence="16">TBG_1078</strain>
    </source>
</reference>
<evidence type="ECO:0000259" key="15">
    <source>
        <dbReference type="PROSITE" id="PS50835"/>
    </source>
</evidence>
<evidence type="ECO:0000256" key="4">
    <source>
        <dbReference type="ARBA" id="ARBA00022734"/>
    </source>
</evidence>
<protein>
    <submittedName>
        <fullName evidence="16">(raccoon dog) hypothetical protein</fullName>
    </submittedName>
</protein>
<dbReference type="GO" id="GO:0030246">
    <property type="term" value="F:carbohydrate binding"/>
    <property type="evidence" value="ECO:0007669"/>
    <property type="project" value="UniProtKB-KW"/>
</dbReference>
<gene>
    <name evidence="16" type="ORF">NYPRO_LOCUS25064</name>
</gene>
<dbReference type="GO" id="GO:0007155">
    <property type="term" value="P:cell adhesion"/>
    <property type="evidence" value="ECO:0007669"/>
    <property type="project" value="UniProtKB-KW"/>
</dbReference>
<accession>A0A811ZUW8</accession>
<evidence type="ECO:0000256" key="5">
    <source>
        <dbReference type="ARBA" id="ARBA00022889"/>
    </source>
</evidence>
<feature type="domain" description="Ig-like" evidence="15">
    <location>
        <begin position="227"/>
        <end position="324"/>
    </location>
</feature>
<evidence type="ECO:0000256" key="12">
    <source>
        <dbReference type="SAM" id="MobiDB-lite"/>
    </source>
</evidence>
<dbReference type="SMART" id="SM00409">
    <property type="entry name" value="IG"/>
    <property type="match status" value="3"/>
</dbReference>
<sequence length="538" mass="58876">MLLWLQLMLCGGPLAQVLSYQLELQESVTVQEGLCVHVPCKFSYPWLAFISSHMFWFQKGADVDHDPPVATNIPSQKLHERTQGRFFLHGNPQAQDCSLDIIEVNMGDSGTYFFQIGKYSYLDNMLSLNVTALTHTPDILIPRTLESSHPRNLTCSVPWACKQGIAPIFSWTSAALTSPGPRTHLSSVLILSPRPQDHGTNLTCQVYFPAADVMVGKTIQLNVTYAPQNTAIRIFQGNRTVLETLQNTSSILILEGQALQLLCAADSNPPAELSWFRGSPALNATPIYRNPILDLPQVGVAEEGDFTCRAQNSLGSQHVSLHLSVVYPPRPLSPSCSWEGEALQCTCSSHARPAPTLHWRLGEGLLERNHSNASLTVTSSAEGPWANSSLSLRGPLGSGLRLSCEAWNMHGKQSAAVLLLPGKSEPRTSGVLGAVGGAGSMALLSLCLCLIFRVKTRRKKAAQPVQSMDMSPDDSSDSGAHQDQSWMDIPEDHPAPAGASPISREEQELHYAFLQFPKLKPREQESINTEYSEIKTHK</sequence>
<dbReference type="Proteomes" id="UP000645828">
    <property type="component" value="Unassembled WGS sequence"/>
</dbReference>
<dbReference type="SMART" id="SM00408">
    <property type="entry name" value="IGc2"/>
    <property type="match status" value="2"/>
</dbReference>
<dbReference type="SUPFAM" id="SSF48726">
    <property type="entry name" value="Immunoglobulin"/>
    <property type="match status" value="4"/>
</dbReference>
<dbReference type="InterPro" id="IPR003598">
    <property type="entry name" value="Ig_sub2"/>
</dbReference>
<comment type="caution">
    <text evidence="16">The sequence shown here is derived from an EMBL/GenBank/DDBJ whole genome shotgun (WGS) entry which is preliminary data.</text>
</comment>
<keyword evidence="17" id="KW-1185">Reference proteome</keyword>
<keyword evidence="9" id="KW-0325">Glycoprotein</keyword>
<evidence type="ECO:0000256" key="6">
    <source>
        <dbReference type="ARBA" id="ARBA00022989"/>
    </source>
</evidence>
<comment type="subcellular location">
    <subcellularLocation>
        <location evidence="1">Membrane</location>
        <topology evidence="1">Single-pass type I membrane protein</topology>
    </subcellularLocation>
</comment>
<evidence type="ECO:0000256" key="14">
    <source>
        <dbReference type="SAM" id="SignalP"/>
    </source>
</evidence>
<keyword evidence="7 13" id="KW-0472">Membrane</keyword>
<proteinExistence type="inferred from homology"/>
<evidence type="ECO:0000256" key="11">
    <source>
        <dbReference type="ARBA" id="ARBA00038361"/>
    </source>
</evidence>
<evidence type="ECO:0000256" key="2">
    <source>
        <dbReference type="ARBA" id="ARBA00022692"/>
    </source>
</evidence>
<evidence type="ECO:0000256" key="1">
    <source>
        <dbReference type="ARBA" id="ARBA00004479"/>
    </source>
</evidence>
<keyword evidence="3 14" id="KW-0732">Signal</keyword>
<dbReference type="InterPro" id="IPR013783">
    <property type="entry name" value="Ig-like_fold"/>
</dbReference>
<evidence type="ECO:0000256" key="7">
    <source>
        <dbReference type="ARBA" id="ARBA00023136"/>
    </source>
</evidence>
<keyword evidence="8" id="KW-1015">Disulfide bond</keyword>
<dbReference type="GO" id="GO:0033691">
    <property type="term" value="F:sialic acid binding"/>
    <property type="evidence" value="ECO:0007669"/>
    <property type="project" value="TreeGrafter"/>
</dbReference>
<dbReference type="Pfam" id="PF07686">
    <property type="entry name" value="V-set"/>
    <property type="match status" value="1"/>
</dbReference>
<keyword evidence="4" id="KW-0430">Lectin</keyword>
<dbReference type="AlphaFoldDB" id="A0A811ZUW8"/>
<feature type="signal peptide" evidence="14">
    <location>
        <begin position="1"/>
        <end position="19"/>
    </location>
</feature>
<dbReference type="InterPro" id="IPR036179">
    <property type="entry name" value="Ig-like_dom_sf"/>
</dbReference>
<dbReference type="InterPro" id="IPR007110">
    <property type="entry name" value="Ig-like_dom"/>
</dbReference>
<dbReference type="PANTHER" id="PTHR12035:SF99">
    <property type="entry name" value="SIALIC ACID BINDING IG LIKE LECTIN 6"/>
    <property type="match status" value="1"/>
</dbReference>
<dbReference type="InterPro" id="IPR013098">
    <property type="entry name" value="Ig_I-set"/>
</dbReference>
<dbReference type="InterPro" id="IPR051036">
    <property type="entry name" value="SIGLEC"/>
</dbReference>
<evidence type="ECO:0000256" key="8">
    <source>
        <dbReference type="ARBA" id="ARBA00023157"/>
    </source>
</evidence>
<evidence type="ECO:0000313" key="17">
    <source>
        <dbReference type="Proteomes" id="UP000645828"/>
    </source>
</evidence>
<dbReference type="PROSITE" id="PS50835">
    <property type="entry name" value="IG_LIKE"/>
    <property type="match status" value="1"/>
</dbReference>
<dbReference type="PANTHER" id="PTHR12035">
    <property type="entry name" value="SIALIC ACID BINDING IMMUNOGLOBULIN-LIKE LECTIN"/>
    <property type="match status" value="1"/>
</dbReference>
<dbReference type="EMBL" id="CAJHUB010000775">
    <property type="protein sequence ID" value="CAD7692270.1"/>
    <property type="molecule type" value="Genomic_DNA"/>
</dbReference>
<keyword evidence="10" id="KW-0393">Immunoglobulin domain</keyword>
<dbReference type="GO" id="GO:0005886">
    <property type="term" value="C:plasma membrane"/>
    <property type="evidence" value="ECO:0007669"/>
    <property type="project" value="TreeGrafter"/>
</dbReference>
<organism evidence="16 17">
    <name type="scientific">Nyctereutes procyonoides</name>
    <name type="common">Raccoon dog</name>
    <name type="synonym">Canis procyonoides</name>
    <dbReference type="NCBI Taxonomy" id="34880"/>
    <lineage>
        <taxon>Eukaryota</taxon>
        <taxon>Metazoa</taxon>
        <taxon>Chordata</taxon>
        <taxon>Craniata</taxon>
        <taxon>Vertebrata</taxon>
        <taxon>Euteleostomi</taxon>
        <taxon>Mammalia</taxon>
        <taxon>Eutheria</taxon>
        <taxon>Laurasiatheria</taxon>
        <taxon>Carnivora</taxon>
        <taxon>Caniformia</taxon>
        <taxon>Canidae</taxon>
        <taxon>Nyctereutes</taxon>
    </lineage>
</organism>
<dbReference type="InterPro" id="IPR003599">
    <property type="entry name" value="Ig_sub"/>
</dbReference>
<comment type="similarity">
    <text evidence="11">Belongs to the immunoglobulin superfamily. SIGLEC (sialic acid binding Ig-like lectin) family.</text>
</comment>
<dbReference type="FunFam" id="2.60.40.10:FF:000912">
    <property type="entry name" value="Myeloid cell surface antigen CD33"/>
    <property type="match status" value="1"/>
</dbReference>
<dbReference type="Gene3D" id="2.60.40.10">
    <property type="entry name" value="Immunoglobulins"/>
    <property type="match status" value="4"/>
</dbReference>